<name>A0A9R1UGN0_LACSA</name>
<reference evidence="2 3" key="1">
    <citation type="journal article" date="2017" name="Nat. Commun.">
        <title>Genome assembly with in vitro proximity ligation data and whole-genome triplication in lettuce.</title>
        <authorList>
            <person name="Reyes-Chin-Wo S."/>
            <person name="Wang Z."/>
            <person name="Yang X."/>
            <person name="Kozik A."/>
            <person name="Arikit S."/>
            <person name="Song C."/>
            <person name="Xia L."/>
            <person name="Froenicke L."/>
            <person name="Lavelle D.O."/>
            <person name="Truco M.J."/>
            <person name="Xia R."/>
            <person name="Zhu S."/>
            <person name="Xu C."/>
            <person name="Xu H."/>
            <person name="Xu X."/>
            <person name="Cox K."/>
            <person name="Korf I."/>
            <person name="Meyers B.C."/>
            <person name="Michelmore R.W."/>
        </authorList>
    </citation>
    <scope>NUCLEOTIDE SEQUENCE [LARGE SCALE GENOMIC DNA]</scope>
    <source>
        <strain evidence="3">cv. Salinas</strain>
        <tissue evidence="2">Seedlings</tissue>
    </source>
</reference>
<comment type="caution">
    <text evidence="2">The sequence shown here is derived from an EMBL/GenBank/DDBJ whole genome shotgun (WGS) entry which is preliminary data.</text>
</comment>
<evidence type="ECO:0000313" key="3">
    <source>
        <dbReference type="Proteomes" id="UP000235145"/>
    </source>
</evidence>
<dbReference type="EMBL" id="NBSK02000009">
    <property type="protein sequence ID" value="KAJ0186693.1"/>
    <property type="molecule type" value="Genomic_DNA"/>
</dbReference>
<dbReference type="PANTHER" id="PTHR42648:SF32">
    <property type="entry name" value="RIBONUCLEASE H-LIKE DOMAIN, GAG-PRE-INTEGRASE DOMAIN PROTEIN-RELATED"/>
    <property type="match status" value="1"/>
</dbReference>
<dbReference type="AlphaFoldDB" id="A0A9R1UGN0"/>
<evidence type="ECO:0000259" key="1">
    <source>
        <dbReference type="Pfam" id="PF25597"/>
    </source>
</evidence>
<dbReference type="Proteomes" id="UP000235145">
    <property type="component" value="Unassembled WGS sequence"/>
</dbReference>
<keyword evidence="3" id="KW-1185">Reference proteome</keyword>
<dbReference type="InterPro" id="IPR039537">
    <property type="entry name" value="Retrotran_Ty1/copia-like"/>
</dbReference>
<organism evidence="2 3">
    <name type="scientific">Lactuca sativa</name>
    <name type="common">Garden lettuce</name>
    <dbReference type="NCBI Taxonomy" id="4236"/>
    <lineage>
        <taxon>Eukaryota</taxon>
        <taxon>Viridiplantae</taxon>
        <taxon>Streptophyta</taxon>
        <taxon>Embryophyta</taxon>
        <taxon>Tracheophyta</taxon>
        <taxon>Spermatophyta</taxon>
        <taxon>Magnoliopsida</taxon>
        <taxon>eudicotyledons</taxon>
        <taxon>Gunneridae</taxon>
        <taxon>Pentapetalae</taxon>
        <taxon>asterids</taxon>
        <taxon>campanulids</taxon>
        <taxon>Asterales</taxon>
        <taxon>Asteraceae</taxon>
        <taxon>Cichorioideae</taxon>
        <taxon>Cichorieae</taxon>
        <taxon>Lactucinae</taxon>
        <taxon>Lactuca</taxon>
    </lineage>
</organism>
<gene>
    <name evidence="2" type="ORF">LSAT_V11C900480380</name>
</gene>
<feature type="domain" description="Retroviral polymerase SH3-like" evidence="1">
    <location>
        <begin position="51"/>
        <end position="103"/>
    </location>
</feature>
<accession>A0A9R1UGN0</accession>
<dbReference type="Pfam" id="PF25597">
    <property type="entry name" value="SH3_retrovirus"/>
    <property type="match status" value="1"/>
</dbReference>
<dbReference type="InterPro" id="IPR057670">
    <property type="entry name" value="SH3_retrovirus"/>
</dbReference>
<proteinExistence type="predicted"/>
<sequence>MTMKLENYAEVVNTLCYTQNSSIIVKRHGKTACELLKGRKLDISYFHVFGCVCYILNQRDQRSKFEAKADEGIFLGYSSVSKDFRVFDLSRQTIEETVHVTFDLLISEEAEPSNQEEYVPNNTNE</sequence>
<dbReference type="PANTHER" id="PTHR42648">
    <property type="entry name" value="TRANSPOSASE, PUTATIVE-RELATED"/>
    <property type="match status" value="1"/>
</dbReference>
<protein>
    <recommendedName>
        <fullName evidence="1">Retroviral polymerase SH3-like domain-containing protein</fullName>
    </recommendedName>
</protein>
<evidence type="ECO:0000313" key="2">
    <source>
        <dbReference type="EMBL" id="KAJ0186693.1"/>
    </source>
</evidence>